<evidence type="ECO:0000259" key="1">
    <source>
        <dbReference type="Pfam" id="PF01872"/>
    </source>
</evidence>
<dbReference type="Pfam" id="PF01872">
    <property type="entry name" value="RibD_C"/>
    <property type="match status" value="1"/>
</dbReference>
<accession>A0A1I5JFG5</accession>
<dbReference type="InterPro" id="IPR024072">
    <property type="entry name" value="DHFR-like_dom_sf"/>
</dbReference>
<dbReference type="OrthoDB" id="8419056at2"/>
<feature type="domain" description="Bacterial bifunctional deaminase-reductase C-terminal" evidence="1">
    <location>
        <begin position="14"/>
        <end position="192"/>
    </location>
</feature>
<evidence type="ECO:0000313" key="2">
    <source>
        <dbReference type="EMBL" id="SFO71584.1"/>
    </source>
</evidence>
<sequence length="200" mass="21060">MGGVPGAGGGRTLVGSVLATLDGRVAGASDAPDWAAPHLRDDAVREHRERLHAAATTALLGEDDFVRARGAWPPVAGDAAADARDRAFAGWLDDVEKIVFSATMTEAGWANSWVLEVDPFQVASHLRRQRGGDVLVLGGSVVTRLLAVDALDRLAVVWCPEVLGDGPRLFDDDPSPARWTLTGSTVSGTGAHCAVYDRAR</sequence>
<evidence type="ECO:0000313" key="3">
    <source>
        <dbReference type="Proteomes" id="UP000198857"/>
    </source>
</evidence>
<dbReference type="GO" id="GO:0008703">
    <property type="term" value="F:5-amino-6-(5-phosphoribosylamino)uracil reductase activity"/>
    <property type="evidence" value="ECO:0007669"/>
    <property type="project" value="InterPro"/>
</dbReference>
<dbReference type="AlphaFoldDB" id="A0A1I5JFG5"/>
<dbReference type="GO" id="GO:0009231">
    <property type="term" value="P:riboflavin biosynthetic process"/>
    <property type="evidence" value="ECO:0007669"/>
    <property type="project" value="InterPro"/>
</dbReference>
<dbReference type="Proteomes" id="UP000198857">
    <property type="component" value="Unassembled WGS sequence"/>
</dbReference>
<dbReference type="InterPro" id="IPR002734">
    <property type="entry name" value="RibDG_C"/>
</dbReference>
<dbReference type="SUPFAM" id="SSF53597">
    <property type="entry name" value="Dihydrofolate reductase-like"/>
    <property type="match status" value="1"/>
</dbReference>
<gene>
    <name evidence="2" type="ORF">SAMN05660464_0709</name>
</gene>
<organism evidence="2 3">
    <name type="scientific">Geodermatophilus dictyosporus</name>
    <dbReference type="NCBI Taxonomy" id="1523247"/>
    <lineage>
        <taxon>Bacteria</taxon>
        <taxon>Bacillati</taxon>
        <taxon>Actinomycetota</taxon>
        <taxon>Actinomycetes</taxon>
        <taxon>Geodermatophilales</taxon>
        <taxon>Geodermatophilaceae</taxon>
        <taxon>Geodermatophilus</taxon>
    </lineage>
</organism>
<dbReference type="Gene3D" id="3.40.430.10">
    <property type="entry name" value="Dihydrofolate Reductase, subunit A"/>
    <property type="match status" value="1"/>
</dbReference>
<dbReference type="EMBL" id="FOWQ01000001">
    <property type="protein sequence ID" value="SFO71584.1"/>
    <property type="molecule type" value="Genomic_DNA"/>
</dbReference>
<name>A0A1I5JFG5_9ACTN</name>
<proteinExistence type="predicted"/>
<dbReference type="STRING" id="1523247.SAMN05660464_0709"/>
<protein>
    <submittedName>
        <fullName evidence="2">RibD C-terminal domain-containing protein</fullName>
    </submittedName>
</protein>
<reference evidence="3" key="1">
    <citation type="submission" date="2016-10" db="EMBL/GenBank/DDBJ databases">
        <authorList>
            <person name="Varghese N."/>
            <person name="Submissions S."/>
        </authorList>
    </citation>
    <scope>NUCLEOTIDE SEQUENCE [LARGE SCALE GENOMIC DNA]</scope>
    <source>
        <strain evidence="3">DSM 44208</strain>
    </source>
</reference>
<keyword evidence="3" id="KW-1185">Reference proteome</keyword>